<dbReference type="PANTHER" id="PTHR46388:SF2">
    <property type="entry name" value="NHL REPEAT-CONTAINING PROTEIN 2"/>
    <property type="match status" value="1"/>
</dbReference>
<feature type="region of interest" description="Disordered" evidence="3">
    <location>
        <begin position="370"/>
        <end position="393"/>
    </location>
</feature>
<evidence type="ECO:0000313" key="5">
    <source>
        <dbReference type="Proteomes" id="UP000244896"/>
    </source>
</evidence>
<dbReference type="Gene3D" id="2.120.10.30">
    <property type="entry name" value="TolB, C-terminal domain"/>
    <property type="match status" value="3"/>
</dbReference>
<dbReference type="InterPro" id="IPR000033">
    <property type="entry name" value="LDLR_classB_rpt"/>
</dbReference>
<dbReference type="Proteomes" id="UP000244896">
    <property type="component" value="Chromosome"/>
</dbReference>
<organism evidence="4 5">
    <name type="scientific">Ereboglobus luteus</name>
    <dbReference type="NCBI Taxonomy" id="1796921"/>
    <lineage>
        <taxon>Bacteria</taxon>
        <taxon>Pseudomonadati</taxon>
        <taxon>Verrucomicrobiota</taxon>
        <taxon>Opitutia</taxon>
        <taxon>Opitutales</taxon>
        <taxon>Opitutaceae</taxon>
        <taxon>Ereboglobus</taxon>
    </lineage>
</organism>
<name>A0A2U8E6U4_9BACT</name>
<feature type="repeat" description="NHL" evidence="2">
    <location>
        <begin position="268"/>
        <end position="298"/>
    </location>
</feature>
<accession>A0A2U8E6U4</accession>
<evidence type="ECO:0000313" key="4">
    <source>
        <dbReference type="EMBL" id="AWI10262.1"/>
    </source>
</evidence>
<dbReference type="AlphaFoldDB" id="A0A2U8E6U4"/>
<dbReference type="SMART" id="SM00135">
    <property type="entry name" value="LY"/>
    <property type="match status" value="2"/>
</dbReference>
<dbReference type="PROSITE" id="PS51125">
    <property type="entry name" value="NHL"/>
    <property type="match status" value="1"/>
</dbReference>
<dbReference type="InterPro" id="IPR011042">
    <property type="entry name" value="6-blade_b-propeller_TolB-like"/>
</dbReference>
<gene>
    <name evidence="4" type="ORF">CKA38_14270</name>
</gene>
<dbReference type="EMBL" id="CP023004">
    <property type="protein sequence ID" value="AWI10262.1"/>
    <property type="molecule type" value="Genomic_DNA"/>
</dbReference>
<dbReference type="Pfam" id="PF01436">
    <property type="entry name" value="NHL"/>
    <property type="match status" value="3"/>
</dbReference>
<keyword evidence="5" id="KW-1185">Reference proteome</keyword>
<evidence type="ECO:0000256" key="3">
    <source>
        <dbReference type="SAM" id="MobiDB-lite"/>
    </source>
</evidence>
<protein>
    <recommendedName>
        <fullName evidence="6">SMP-30/Gluconolactonase/LRE-like region domain-containing protein</fullName>
    </recommendedName>
</protein>
<proteinExistence type="predicted"/>
<evidence type="ECO:0008006" key="6">
    <source>
        <dbReference type="Google" id="ProtNLM"/>
    </source>
</evidence>
<evidence type="ECO:0000256" key="2">
    <source>
        <dbReference type="PROSITE-ProRule" id="PRU00504"/>
    </source>
</evidence>
<dbReference type="PANTHER" id="PTHR46388">
    <property type="entry name" value="NHL REPEAT-CONTAINING PROTEIN 2"/>
    <property type="match status" value="1"/>
</dbReference>
<dbReference type="RefSeq" id="WP_108826166.1">
    <property type="nucleotide sequence ID" value="NZ_CP023004.1"/>
</dbReference>
<keyword evidence="1" id="KW-0677">Repeat</keyword>
<dbReference type="SUPFAM" id="SSF63825">
    <property type="entry name" value="YWTD domain"/>
    <property type="match status" value="1"/>
</dbReference>
<dbReference type="OrthoDB" id="196222at2"/>
<reference evidence="4 5" key="1">
    <citation type="journal article" date="2018" name="Syst. Appl. Microbiol.">
        <title>Ereboglobus luteus gen. nov. sp. nov. from cockroach guts, and new insights into the oxygen relationship of the genera Opitutus and Didymococcus (Verrucomicrobia: Opitutaceae).</title>
        <authorList>
            <person name="Tegtmeier D."/>
            <person name="Belitz A."/>
            <person name="Radek R."/>
            <person name="Heimerl T."/>
            <person name="Brune A."/>
        </authorList>
    </citation>
    <scope>NUCLEOTIDE SEQUENCE [LARGE SCALE GENOMIC DNA]</scope>
    <source>
        <strain evidence="4 5">Ho45</strain>
    </source>
</reference>
<evidence type="ECO:0000256" key="1">
    <source>
        <dbReference type="ARBA" id="ARBA00022737"/>
    </source>
</evidence>
<sequence length="415" mass="41228">MTGPGYEGTNTAALTILDPYGKNGWQFHCAATNALGSADSATVTLDVRPNLLPSPAGIAVAPGAANLKLHISDTTLHTVSVVTNGTLATIAGQPRVSGAANATGADARFNKPRGLALTAGGDLLVADTGNHQLRAITTVGGTVTTIGAGPDATLASPAGIAATDTASGPAYIADTGNHLVKKISPSGEVSIVAGSATSGTDNGPLLQAKFNAPAGVAVDVSGDYVYVADTNNHVIRLIDLAAGSVTTFAGQMRASGTTDGDATLAAKLNAPSALAVDTEGNVYIADTGNARIRVVTTNTTTLERTMLTLAGNHPGFTDGSGTNAWFDSPSSIALADDGALYIADTGNAAIRRIAPDDAATVTTLALVSTTTTGTTTGTNPPSGNETGGGGGGGAPSLWHLTALALFALARCNRKK</sequence>
<dbReference type="KEGG" id="elut:CKA38_14270"/>
<dbReference type="InterPro" id="IPR001258">
    <property type="entry name" value="NHL_repeat"/>
</dbReference>
<feature type="compositionally biased region" description="Low complexity" evidence="3">
    <location>
        <begin position="370"/>
        <end position="384"/>
    </location>
</feature>